<dbReference type="EMBL" id="AJVK01020632">
    <property type="status" value="NOT_ANNOTATED_CDS"/>
    <property type="molecule type" value="Genomic_DNA"/>
</dbReference>
<dbReference type="EnsemblMetazoa" id="PPAI000373-RA">
    <property type="protein sequence ID" value="PPAI000373-PA"/>
    <property type="gene ID" value="PPAI000373"/>
</dbReference>
<dbReference type="PANTHER" id="PTHR15241:SF304">
    <property type="entry name" value="RRM DOMAIN-CONTAINING PROTEIN"/>
    <property type="match status" value="1"/>
</dbReference>
<evidence type="ECO:0000313" key="2">
    <source>
        <dbReference type="Proteomes" id="UP000092462"/>
    </source>
</evidence>
<proteinExistence type="predicted"/>
<reference evidence="1" key="1">
    <citation type="submission" date="2022-08" db="UniProtKB">
        <authorList>
            <consortium name="EnsemblMetazoa"/>
        </authorList>
    </citation>
    <scope>IDENTIFICATION</scope>
    <source>
        <strain evidence="1">Israel</strain>
    </source>
</reference>
<dbReference type="VEuPathDB" id="VectorBase:PPAI000373"/>
<dbReference type="FunFam" id="3.30.70.330:FF:000494">
    <property type="entry name" value="28 kDa ribonucleoprotein, chloroplastic"/>
    <property type="match status" value="1"/>
</dbReference>
<dbReference type="Proteomes" id="UP000092462">
    <property type="component" value="Unassembled WGS sequence"/>
</dbReference>
<organism evidence="1 2">
    <name type="scientific">Phlebotomus papatasi</name>
    <name type="common">Sandfly</name>
    <dbReference type="NCBI Taxonomy" id="29031"/>
    <lineage>
        <taxon>Eukaryota</taxon>
        <taxon>Metazoa</taxon>
        <taxon>Ecdysozoa</taxon>
        <taxon>Arthropoda</taxon>
        <taxon>Hexapoda</taxon>
        <taxon>Insecta</taxon>
        <taxon>Pterygota</taxon>
        <taxon>Neoptera</taxon>
        <taxon>Endopterygota</taxon>
        <taxon>Diptera</taxon>
        <taxon>Nematocera</taxon>
        <taxon>Psychodoidea</taxon>
        <taxon>Psychodidae</taxon>
        <taxon>Phlebotomus</taxon>
        <taxon>Phlebotomus</taxon>
    </lineage>
</organism>
<dbReference type="PROSITE" id="PS50102">
    <property type="entry name" value="RRM"/>
    <property type="match status" value="1"/>
</dbReference>
<dbReference type="Pfam" id="PF00076">
    <property type="entry name" value="RRM_1"/>
    <property type="match status" value="1"/>
</dbReference>
<protein>
    <submittedName>
        <fullName evidence="1">Uncharacterized protein</fullName>
    </submittedName>
</protein>
<dbReference type="InterPro" id="IPR035979">
    <property type="entry name" value="RBD_domain_sf"/>
</dbReference>
<dbReference type="SUPFAM" id="SSF54928">
    <property type="entry name" value="RNA-binding domain, RBD"/>
    <property type="match status" value="1"/>
</dbReference>
<dbReference type="InterPro" id="IPR012677">
    <property type="entry name" value="Nucleotide-bd_a/b_plait_sf"/>
</dbReference>
<name>A0A1B0CZ51_PHLPP</name>
<accession>A0A1B0CZ51</accession>
<keyword evidence="2" id="KW-1185">Reference proteome</keyword>
<dbReference type="InterPro" id="IPR000504">
    <property type="entry name" value="RRM_dom"/>
</dbReference>
<dbReference type="SMART" id="SM00360">
    <property type="entry name" value="RRM"/>
    <property type="match status" value="1"/>
</dbReference>
<evidence type="ECO:0000313" key="1">
    <source>
        <dbReference type="EnsemblMetazoa" id="PPAI000373-PA"/>
    </source>
</evidence>
<dbReference type="GO" id="GO:0003723">
    <property type="term" value="F:RNA binding"/>
    <property type="evidence" value="ECO:0007669"/>
    <property type="project" value="UniProtKB-UniRule"/>
</dbReference>
<dbReference type="Gene3D" id="3.30.70.330">
    <property type="match status" value="1"/>
</dbReference>
<dbReference type="AlphaFoldDB" id="A0A1B0CZ51"/>
<sequence>MSGVSLIRSLHRVFVGNLPWTASGKDLKMYFSKFGHVASTSVIFDKNTGLSKGYGFVEFSTQDGLIASTNNQVHFLEGRVLTVQKARNID</sequence>
<dbReference type="PANTHER" id="PTHR15241">
    <property type="entry name" value="TRANSFORMER-2-RELATED"/>
    <property type="match status" value="1"/>
</dbReference>